<feature type="chain" id="PRO_5039565922" evidence="1">
    <location>
        <begin position="24"/>
        <end position="780"/>
    </location>
</feature>
<dbReference type="AlphaFoldDB" id="A0A1H8RV29"/>
<feature type="signal peptide" evidence="1">
    <location>
        <begin position="1"/>
        <end position="23"/>
    </location>
</feature>
<evidence type="ECO:0000313" key="3">
    <source>
        <dbReference type="Proteomes" id="UP000198960"/>
    </source>
</evidence>
<evidence type="ECO:0000313" key="2">
    <source>
        <dbReference type="EMBL" id="SEO70034.1"/>
    </source>
</evidence>
<gene>
    <name evidence="2" type="ORF">SAMN05660991_01345</name>
</gene>
<keyword evidence="1" id="KW-0732">Signal</keyword>
<dbReference type="STRING" id="673521.SAMN05660991_01345"/>
<dbReference type="EMBL" id="FOEE01000003">
    <property type="protein sequence ID" value="SEO70034.1"/>
    <property type="molecule type" value="Genomic_DNA"/>
</dbReference>
<evidence type="ECO:0000256" key="1">
    <source>
        <dbReference type="SAM" id="SignalP"/>
    </source>
</evidence>
<name>A0A1H8RV29_9ACTN</name>
<reference evidence="3" key="1">
    <citation type="submission" date="2016-10" db="EMBL/GenBank/DDBJ databases">
        <authorList>
            <person name="Varghese N."/>
            <person name="Submissions S."/>
        </authorList>
    </citation>
    <scope>NUCLEOTIDE SEQUENCE [LARGE SCALE GENOMIC DNA]</scope>
    <source>
        <strain evidence="3">DSM 45413</strain>
    </source>
</reference>
<sequence>MGARLRVLSRLLVVLVCSVACVAGITTIDAGRAPAQAADLGAFRPGNIVSDAVYFNTSTMSADAVQAFLVQKGGGCTAGDLCIKNFRESTYNRTETNCAPYTGAANERAADIIWKVAQACGINPQVLLVTLQKEQGLITATSPSASKYRIAMGYGCPDTAPCDAQYYGFFNQVYKAAWQFRRYATLPRNYSYRAGVTNTIQWHPNAGCGSTQVYIENQATANLYIYTPYRPNQAALDAGYGTGNTCSSYGNRNFFSYFTDWFGSTQFTVGGAIGDWYRGNDGMARLGTPVGNELVINGGWVQHFQRGSIWASGAGTYATFGGINAKFWEMGARDGALGFPVGPELTVAGGWSQQFERGVVYVSGAGSFATLNAINARYQQLGGRDGLLGFPVGAELSLSGGWSQQFERGSVYVSDAGSFATINGINTRYQQMGAATGALGFPVGPELTFTGGWGQNFQRGSVYVNADGTFVTLNAINAAYQSLGGPRVMGFPRAAERGIAGGWTQEFGVGSVYVSAAGAFATVNAVNAEYLRLGGPGGPLGFPAGGEQGVAGGWGQRFERGSLWLSAAGPVPTYNALDAAYRQIGGPNSALGFPVATERAVAGGWSQQFRNGVLYLGPGGSWATINGIDSTYQAMGGPTGALGFPTGPERTVPGGWSQQFQNGVLYVSAAGAYATINGINARYQQLGGPTGPLGFPAGWERTLPGGWSQRFQAGSVYVSAAGTFAPVGPLDAAYRDADGPTGRLGYPTAEATTVGGTTSMAFQRGTISCPAGGPCTVATS</sequence>
<dbReference type="Proteomes" id="UP000198960">
    <property type="component" value="Unassembled WGS sequence"/>
</dbReference>
<keyword evidence="3" id="KW-1185">Reference proteome</keyword>
<proteinExistence type="predicted"/>
<organism evidence="2 3">
    <name type="scientific">Trujillonella endophytica</name>
    <dbReference type="NCBI Taxonomy" id="673521"/>
    <lineage>
        <taxon>Bacteria</taxon>
        <taxon>Bacillati</taxon>
        <taxon>Actinomycetota</taxon>
        <taxon>Actinomycetes</taxon>
        <taxon>Geodermatophilales</taxon>
        <taxon>Geodermatophilaceae</taxon>
        <taxon>Trujillonella</taxon>
    </lineage>
</organism>
<dbReference type="InterPro" id="IPR013207">
    <property type="entry name" value="LGFP"/>
</dbReference>
<dbReference type="RefSeq" id="WP_091941389.1">
    <property type="nucleotide sequence ID" value="NZ_FOEE01000003.1"/>
</dbReference>
<protein>
    <submittedName>
        <fullName evidence="2">LGFP repeat-containing protein</fullName>
    </submittedName>
</protein>
<accession>A0A1H8RV29</accession>
<dbReference type="OrthoDB" id="9764271at2"/>
<dbReference type="Pfam" id="PF08310">
    <property type="entry name" value="LGFP"/>
    <property type="match status" value="8"/>
</dbReference>